<keyword evidence="7" id="KW-1185">Reference proteome</keyword>
<dbReference type="SMART" id="SM00535">
    <property type="entry name" value="RIBOc"/>
    <property type="match status" value="1"/>
</dbReference>
<gene>
    <name evidence="6" type="ORF">SLOPH_273</name>
</gene>
<proteinExistence type="predicted"/>
<evidence type="ECO:0000256" key="4">
    <source>
        <dbReference type="ARBA" id="ARBA00022840"/>
    </source>
</evidence>
<dbReference type="CDD" id="cd00593">
    <property type="entry name" value="RIBOc"/>
    <property type="match status" value="2"/>
</dbReference>
<dbReference type="InterPro" id="IPR000999">
    <property type="entry name" value="RNase_III_dom"/>
</dbReference>
<dbReference type="InParanoid" id="S7XGR6"/>
<dbReference type="HOGENOM" id="CLU_007990_0_0_1"/>
<dbReference type="STRING" id="1358809.S7XGR6"/>
<dbReference type="Pfam" id="PF03368">
    <property type="entry name" value="Dicer_dimer"/>
    <property type="match status" value="1"/>
</dbReference>
<dbReference type="PROSITE" id="PS50142">
    <property type="entry name" value="RNASE_3_2"/>
    <property type="match status" value="2"/>
</dbReference>
<dbReference type="Pfam" id="PF00636">
    <property type="entry name" value="Ribonuclease_3"/>
    <property type="match status" value="2"/>
</dbReference>
<evidence type="ECO:0000313" key="7">
    <source>
        <dbReference type="Proteomes" id="UP000014978"/>
    </source>
</evidence>
<keyword evidence="2" id="KW-0378">Hydrolase</keyword>
<evidence type="ECO:0000256" key="1">
    <source>
        <dbReference type="ARBA" id="ARBA00022741"/>
    </source>
</evidence>
<feature type="domain" description="RNase III" evidence="5">
    <location>
        <begin position="1185"/>
        <end position="1239"/>
    </location>
</feature>
<keyword evidence="3" id="KW-0347">Helicase</keyword>
<dbReference type="SUPFAM" id="SSF69065">
    <property type="entry name" value="RNase III domain-like"/>
    <property type="match status" value="2"/>
</dbReference>
<evidence type="ECO:0000256" key="2">
    <source>
        <dbReference type="ARBA" id="ARBA00022801"/>
    </source>
</evidence>
<feature type="domain" description="RNase III" evidence="5">
    <location>
        <begin position="924"/>
        <end position="1134"/>
    </location>
</feature>
<dbReference type="InterPro" id="IPR036389">
    <property type="entry name" value="RNase_III_sf"/>
</dbReference>
<dbReference type="GO" id="GO:0005524">
    <property type="term" value="F:ATP binding"/>
    <property type="evidence" value="ECO:0007669"/>
    <property type="project" value="UniProtKB-KW"/>
</dbReference>
<keyword evidence="1" id="KW-0547">Nucleotide-binding</keyword>
<dbReference type="VEuPathDB" id="MicrosporidiaDB:SLOPH_273"/>
<comment type="caution">
    <text evidence="6">The sequence shown here is derived from an EMBL/GenBank/DDBJ whole genome shotgun (WGS) entry which is preliminary data.</text>
</comment>
<name>S7XGR6_SPRLO</name>
<organism evidence="6 7">
    <name type="scientific">Spraguea lophii (strain 42_110)</name>
    <name type="common">Microsporidian parasite</name>
    <dbReference type="NCBI Taxonomy" id="1358809"/>
    <lineage>
        <taxon>Eukaryota</taxon>
        <taxon>Fungi</taxon>
        <taxon>Fungi incertae sedis</taxon>
        <taxon>Microsporidia</taxon>
        <taxon>Spragueidae</taxon>
        <taxon>Spraguea</taxon>
    </lineage>
</organism>
<dbReference type="OrthoDB" id="416741at2759"/>
<dbReference type="PANTHER" id="PTHR14950">
    <property type="entry name" value="DICER-RELATED"/>
    <property type="match status" value="1"/>
</dbReference>
<dbReference type="InterPro" id="IPR005034">
    <property type="entry name" value="Dicer_dimerisation"/>
</dbReference>
<sequence>MEMAHKLIGTYNIAKEINNNTNYEIQFYIDETIQNTKENFKNNNDDNEENENYNNILIIVDDKDTPEFNNINDYRDISFKSFLEKIKQFNNKIKGKNKSQKVVKMLENINFDKNEDNTNKKIVNNNIIITVSKFLKIVLHGLLDINSFSKIIIKSEIIRKELITGFKYFYFLRYKENVNYIRKIQIILYTAEEITENIKLYFNILDSQIEDKNKENNTSQFNKITSSHEIEIIMYTDNNNKFTKLMELVNEYDEYKIYFLKTEYDPNENILFKITNIHFIKTEDEEEQFINSNNIHKNFTQDKNIKNDFFMNRNNILIIYDNLNTYDILPKDILYHKTFYFQHKGNSYTNLCKLRETLFVQKVNEEKKTIRYIYKDNPYIIKNENDDINITYAVIPFGFSALFLDHILIMIKDIFESQYLYIKDISKITINYREVTCDKTYEDILNIHTDRENVDTSNNNYFICLLSLPPVHSSYVFNCTFISTPYSKKRDAQKDVAIKIINEMVKCELIDNNFIPDPKTYLENNKNFKNMLLTAYHEKENINLLNYTKDYNFILNNIKGINEIKTAKHNVEDVKKKIKKKYSIFINKENINHDTEVEIDVVYRKIPKCLNDSIKIENIIIDGKEENTVELYCYLFKNKNSENTGILCNKSFIGDIHLPILSIYYLGKYNINELQMKYILFYQITYFSLYCNRKSNMEASNFYKTDKISKTKKYNYLMVPIKDNKINFQYLEQVCKNYLISNVFKQIENNNLDILYNNILFNPFTKQYYIYGTTSEKKMTDKISMNYKKSDKKNKKESLYTGYLTEEYESSDEENEIKIKNKTYYEYFEEKYNIRLIYKDAKHLMFKGFFYIGCKGKILNKYNINSVSIGQRKNDNDCKIERKPIVRGKVSVILSSEILHVTNFKITELVDFHNFMYNLYIFESVSLAEEYRKEYDMDIDLMLVMKALTHKNIFNNVEEEMTNTPQSNFNYERLEFLGDTIFKYLVSQHYFLSSDENNTTGSIVDMKCEDICNKNLYSVSKNLGIEKYMTIVKYHNELFQTPSLEFLLNYCEPFKKEYVDKNLNKNKSKNLSEFIEKVLEFFDSTEIFQSKTQHDFLENQCTASSKNEENTIHHKKIFADVVEALVGGIFLTSGLENTREKLYKMNILKNNSQIENIKLNLNDISEYPTIKKLYENFNLLKEDEIKYTEEILKYQFKNKSLIEKAMIHTSYNIEGRRPDKSLFHKLELIGDAILDLVVTMEAWLDNDEAMINYNIEELRIHIKEIESYKKRNIKLKNITPEDLHTYRRKRVNNNLLGVILYKLNLFNVMKTHKNNSNIVEKDYKDVINNINNGNKISKMYGDILEAICGAILIDCNFNVDVFYTFYKKVIKNANK</sequence>
<evidence type="ECO:0000259" key="5">
    <source>
        <dbReference type="PROSITE" id="PS50142"/>
    </source>
</evidence>
<dbReference type="GO" id="GO:0006396">
    <property type="term" value="P:RNA processing"/>
    <property type="evidence" value="ECO:0007669"/>
    <property type="project" value="InterPro"/>
</dbReference>
<dbReference type="Gene3D" id="1.10.1520.10">
    <property type="entry name" value="Ribonuclease III domain"/>
    <property type="match status" value="2"/>
</dbReference>
<dbReference type="Proteomes" id="UP000014978">
    <property type="component" value="Unassembled WGS sequence"/>
</dbReference>
<reference evidence="7" key="1">
    <citation type="journal article" date="2013" name="PLoS Genet.">
        <title>The genome of Spraguea lophii and the basis of host-microsporidian interactions.</title>
        <authorList>
            <person name="Campbell S.E."/>
            <person name="Williams T.A."/>
            <person name="Yousuf A."/>
            <person name="Soanes D.M."/>
            <person name="Paszkiewicz K.H."/>
            <person name="Williams B.A.P."/>
        </authorList>
    </citation>
    <scope>NUCLEOTIDE SEQUENCE [LARGE SCALE GENOMIC DNA]</scope>
    <source>
        <strain evidence="7">42_110</strain>
    </source>
</reference>
<evidence type="ECO:0000313" key="6">
    <source>
        <dbReference type="EMBL" id="EPR78224.1"/>
    </source>
</evidence>
<dbReference type="GO" id="GO:0004525">
    <property type="term" value="F:ribonuclease III activity"/>
    <property type="evidence" value="ECO:0007669"/>
    <property type="project" value="InterPro"/>
</dbReference>
<accession>S7XGR6</accession>
<evidence type="ECO:0000256" key="3">
    <source>
        <dbReference type="ARBA" id="ARBA00022806"/>
    </source>
</evidence>
<keyword evidence="4" id="KW-0067">ATP-binding</keyword>
<protein>
    <submittedName>
        <fullName evidence="6">Dicer</fullName>
    </submittedName>
</protein>
<dbReference type="GO" id="GO:0004386">
    <property type="term" value="F:helicase activity"/>
    <property type="evidence" value="ECO:0007669"/>
    <property type="project" value="UniProtKB-KW"/>
</dbReference>
<dbReference type="EMBL" id="ATCN01000931">
    <property type="protein sequence ID" value="EPR78224.1"/>
    <property type="molecule type" value="Genomic_DNA"/>
</dbReference>